<comment type="caution">
    <text evidence="8">The sequence shown here is derived from an EMBL/GenBank/DDBJ whole genome shotgun (WGS) entry which is preliminary data.</text>
</comment>
<dbReference type="InterPro" id="IPR001680">
    <property type="entry name" value="WD40_rpt"/>
</dbReference>
<comment type="similarity">
    <text evidence="3">Belongs to the p23/wos2 family.</text>
</comment>
<dbReference type="PANTHER" id="PTHR22889">
    <property type="entry name" value="WD REPEAT-CONTAINING PROTEIN 89"/>
    <property type="match status" value="1"/>
</dbReference>
<dbReference type="GO" id="GO:0051087">
    <property type="term" value="F:protein-folding chaperone binding"/>
    <property type="evidence" value="ECO:0007669"/>
    <property type="project" value="UniProtKB-ARBA"/>
</dbReference>
<keyword evidence="1 5" id="KW-0853">WD repeat</keyword>
<feature type="region of interest" description="Disordered" evidence="6">
    <location>
        <begin position="139"/>
        <end position="201"/>
    </location>
</feature>
<dbReference type="Proteomes" id="UP000290289">
    <property type="component" value="Chromosome 3"/>
</dbReference>
<evidence type="ECO:0000256" key="5">
    <source>
        <dbReference type="PROSITE-ProRule" id="PRU00221"/>
    </source>
</evidence>
<evidence type="ECO:0000256" key="4">
    <source>
        <dbReference type="ARBA" id="ARBA00067235"/>
    </source>
</evidence>
<dbReference type="InterPro" id="IPR015943">
    <property type="entry name" value="WD40/YVTN_repeat-like_dom_sf"/>
</dbReference>
<accession>A0A498K5K4</accession>
<dbReference type="InterPro" id="IPR036322">
    <property type="entry name" value="WD40_repeat_dom_sf"/>
</dbReference>
<dbReference type="PROSITE" id="PS50294">
    <property type="entry name" value="WD_REPEATS_REGION"/>
    <property type="match status" value="1"/>
</dbReference>
<name>A0A498K5K4_MALDO</name>
<dbReference type="AlphaFoldDB" id="A0A498K5K4"/>
<dbReference type="GO" id="GO:0051879">
    <property type="term" value="F:Hsp90 protein binding"/>
    <property type="evidence" value="ECO:0007669"/>
    <property type="project" value="UniProtKB-ARBA"/>
</dbReference>
<evidence type="ECO:0000256" key="3">
    <source>
        <dbReference type="ARBA" id="ARBA00025733"/>
    </source>
</evidence>
<evidence type="ECO:0000256" key="1">
    <source>
        <dbReference type="ARBA" id="ARBA00022574"/>
    </source>
</evidence>
<gene>
    <name evidence="8" type="ORF">DVH24_002665</name>
</gene>
<keyword evidence="9" id="KW-1185">Reference proteome</keyword>
<dbReference type="Gene3D" id="2.60.40.790">
    <property type="match status" value="1"/>
</dbReference>
<evidence type="ECO:0000313" key="9">
    <source>
        <dbReference type="Proteomes" id="UP000290289"/>
    </source>
</evidence>
<dbReference type="PANTHER" id="PTHR22889:SF0">
    <property type="entry name" value="WD REPEAT-CONTAINING PROTEIN 89"/>
    <property type="match status" value="1"/>
</dbReference>
<dbReference type="EMBL" id="RDQH01000329">
    <property type="protein sequence ID" value="RXI02587.1"/>
    <property type="molecule type" value="Genomic_DNA"/>
</dbReference>
<sequence length="565" mass="62277">MSRHPEVKWAQRVDKVFITVLLPDAKDAKVKLEPEGVFSFSASAGAENHQYELKLDLFDKVNVEESKINVGVRSIFCIVEKAEPAWWNKLLRGDGKTPHYVKVDWDKWVDEDDDTAGSGLGDMDLGGMDFSKFGGMGGDDMGGMGDFDDSDEDLELSKPEDEATDKKEAEEQDAGKDGAEMEATDMEVEERPPSNPDPFKRISLKNSIQTNFGDDYVFQIVPKDDWTAMAVSLSTNAVKVYSPVTGQYYGECKGHSATINQIAFSGPSTPHILHSCSSDGTIRAWDTRTFQQVSSFHSGSSQEIFSFSFGGSGNNLLAAGCDTQILFWDWRNDKQVACLEDSHVEDVTQVHFIPDHQNKLLSASIDGLMCIFDTEGDINEDNHLDSVLNVGTSIGKVGFFGETYQKLWCLTHIETLSIWDWKDASETSFQDARSLASKGWTLDNVDYFVDCHYSREAEKLWVIGGTDTGTLGYFPVSYEGNKAIGSAEAVLGGGHTGVVRSVLPMSSTPSGSSQGHGIFGWTGGEDGRLCCWLSDNAPEINRSWISSALVSRSPRTRNTTRHQPY</sequence>
<feature type="domain" description="CS" evidence="7">
    <location>
        <begin position="2"/>
        <end position="91"/>
    </location>
</feature>
<dbReference type="PROSITE" id="PS51203">
    <property type="entry name" value="CS"/>
    <property type="match status" value="1"/>
</dbReference>
<dbReference type="InterPro" id="IPR008978">
    <property type="entry name" value="HSP20-like_chaperone"/>
</dbReference>
<feature type="compositionally biased region" description="Basic and acidic residues" evidence="6">
    <location>
        <begin position="155"/>
        <end position="179"/>
    </location>
</feature>
<evidence type="ECO:0000259" key="7">
    <source>
        <dbReference type="PROSITE" id="PS51203"/>
    </source>
</evidence>
<dbReference type="SUPFAM" id="SSF50978">
    <property type="entry name" value="WD40 repeat-like"/>
    <property type="match status" value="1"/>
</dbReference>
<dbReference type="GO" id="GO:0101031">
    <property type="term" value="C:protein folding chaperone complex"/>
    <property type="evidence" value="ECO:0007669"/>
    <property type="project" value="UniProtKB-ARBA"/>
</dbReference>
<feature type="repeat" description="WD" evidence="5">
    <location>
        <begin position="252"/>
        <end position="295"/>
    </location>
</feature>
<dbReference type="SUPFAM" id="SSF49764">
    <property type="entry name" value="HSP20-like chaperones"/>
    <property type="match status" value="1"/>
</dbReference>
<evidence type="ECO:0000313" key="8">
    <source>
        <dbReference type="EMBL" id="RXI02587.1"/>
    </source>
</evidence>
<dbReference type="FunFam" id="2.60.40.790:FF:000013">
    <property type="entry name" value="Very-long-chain (3R)-3-hydroxyacyl-CoA dehydratase"/>
    <property type="match status" value="1"/>
</dbReference>
<dbReference type="PROSITE" id="PS50082">
    <property type="entry name" value="WD_REPEATS_2"/>
    <property type="match status" value="2"/>
</dbReference>
<dbReference type="SMART" id="SM00320">
    <property type="entry name" value="WD40"/>
    <property type="match status" value="3"/>
</dbReference>
<dbReference type="InterPro" id="IPR007052">
    <property type="entry name" value="CS_dom"/>
</dbReference>
<keyword evidence="2" id="KW-0677">Repeat</keyword>
<dbReference type="Pfam" id="PF00400">
    <property type="entry name" value="WD40"/>
    <property type="match status" value="3"/>
</dbReference>
<reference evidence="8 9" key="1">
    <citation type="submission" date="2018-10" db="EMBL/GenBank/DDBJ databases">
        <title>A high-quality apple genome assembly.</title>
        <authorList>
            <person name="Hu J."/>
        </authorList>
    </citation>
    <scope>NUCLEOTIDE SEQUENCE [LARGE SCALE GENOMIC DNA]</scope>
    <source>
        <strain evidence="9">cv. HFTH1</strain>
        <tissue evidence="8">Young leaf</tissue>
    </source>
</reference>
<dbReference type="GO" id="GO:0009408">
    <property type="term" value="P:response to heat"/>
    <property type="evidence" value="ECO:0007669"/>
    <property type="project" value="UniProtKB-ARBA"/>
</dbReference>
<dbReference type="Gene3D" id="2.130.10.10">
    <property type="entry name" value="YVTN repeat-like/Quinoprotein amine dehydrogenase"/>
    <property type="match status" value="1"/>
</dbReference>
<feature type="repeat" description="WD" evidence="5">
    <location>
        <begin position="297"/>
        <end position="338"/>
    </location>
</feature>
<protein>
    <recommendedName>
        <fullName evidence="4">Co-chaperone protein p23-1</fullName>
    </recommendedName>
</protein>
<evidence type="ECO:0000256" key="2">
    <source>
        <dbReference type="ARBA" id="ARBA00022737"/>
    </source>
</evidence>
<dbReference type="InterPro" id="IPR039328">
    <property type="entry name" value="WDR89"/>
</dbReference>
<dbReference type="CDD" id="cd06465">
    <property type="entry name" value="p23_hB-ind1_like"/>
    <property type="match status" value="1"/>
</dbReference>
<evidence type="ECO:0000256" key="6">
    <source>
        <dbReference type="SAM" id="MobiDB-lite"/>
    </source>
</evidence>
<organism evidence="8 9">
    <name type="scientific">Malus domestica</name>
    <name type="common">Apple</name>
    <name type="synonym">Pyrus malus</name>
    <dbReference type="NCBI Taxonomy" id="3750"/>
    <lineage>
        <taxon>Eukaryota</taxon>
        <taxon>Viridiplantae</taxon>
        <taxon>Streptophyta</taxon>
        <taxon>Embryophyta</taxon>
        <taxon>Tracheophyta</taxon>
        <taxon>Spermatophyta</taxon>
        <taxon>Magnoliopsida</taxon>
        <taxon>eudicotyledons</taxon>
        <taxon>Gunneridae</taxon>
        <taxon>Pentapetalae</taxon>
        <taxon>rosids</taxon>
        <taxon>fabids</taxon>
        <taxon>Rosales</taxon>
        <taxon>Rosaceae</taxon>
        <taxon>Amygdaloideae</taxon>
        <taxon>Maleae</taxon>
        <taxon>Malus</taxon>
    </lineage>
</organism>
<proteinExistence type="inferred from homology"/>
<dbReference type="Pfam" id="PF04969">
    <property type="entry name" value="CS"/>
    <property type="match status" value="1"/>
</dbReference>
<dbReference type="STRING" id="3750.A0A498K5K4"/>